<dbReference type="GO" id="GO:0005737">
    <property type="term" value="C:cytoplasm"/>
    <property type="evidence" value="ECO:0007669"/>
    <property type="project" value="TreeGrafter"/>
</dbReference>
<keyword evidence="3" id="KW-0732">Signal</keyword>
<evidence type="ECO:0000256" key="2">
    <source>
        <dbReference type="ARBA" id="ARBA00022598"/>
    </source>
</evidence>
<evidence type="ECO:0000313" key="6">
    <source>
        <dbReference type="Proteomes" id="UP001430953"/>
    </source>
</evidence>
<accession>A0AAW2FRT5</accession>
<dbReference type="PANTHER" id="PTHR12835:SF5">
    <property type="entry name" value="BIOTIN--PROTEIN LIGASE"/>
    <property type="match status" value="1"/>
</dbReference>
<evidence type="ECO:0000259" key="4">
    <source>
        <dbReference type="PROSITE" id="PS51733"/>
    </source>
</evidence>
<dbReference type="EMBL" id="JADYXP020000008">
    <property type="protein sequence ID" value="KAL0117814.1"/>
    <property type="molecule type" value="Genomic_DNA"/>
</dbReference>
<evidence type="ECO:0000256" key="3">
    <source>
        <dbReference type="SAM" id="SignalP"/>
    </source>
</evidence>
<feature type="domain" description="BPL/LPL catalytic" evidence="4">
    <location>
        <begin position="713"/>
        <end position="908"/>
    </location>
</feature>
<gene>
    <name evidence="5" type="ORF">PUN28_008894</name>
</gene>
<reference evidence="5 6" key="1">
    <citation type="submission" date="2023-03" db="EMBL/GenBank/DDBJ databases">
        <title>High recombination rates correlate with genetic variation in Cardiocondyla obscurior ants.</title>
        <authorList>
            <person name="Errbii M."/>
        </authorList>
    </citation>
    <scope>NUCLEOTIDE SEQUENCE [LARGE SCALE GENOMIC DNA]</scope>
    <source>
        <strain evidence="5">Alpha-2009</strain>
        <tissue evidence="5">Whole body</tissue>
    </source>
</reference>
<evidence type="ECO:0000256" key="1">
    <source>
        <dbReference type="ARBA" id="ARBA00009934"/>
    </source>
</evidence>
<dbReference type="SUPFAM" id="SSF55681">
    <property type="entry name" value="Class II aaRS and biotin synthetases"/>
    <property type="match status" value="1"/>
</dbReference>
<protein>
    <recommendedName>
        <fullName evidence="4">BPL/LPL catalytic domain-containing protein</fullName>
    </recommendedName>
</protein>
<organism evidence="5 6">
    <name type="scientific">Cardiocondyla obscurior</name>
    <dbReference type="NCBI Taxonomy" id="286306"/>
    <lineage>
        <taxon>Eukaryota</taxon>
        <taxon>Metazoa</taxon>
        <taxon>Ecdysozoa</taxon>
        <taxon>Arthropoda</taxon>
        <taxon>Hexapoda</taxon>
        <taxon>Insecta</taxon>
        <taxon>Pterygota</taxon>
        <taxon>Neoptera</taxon>
        <taxon>Endopterygota</taxon>
        <taxon>Hymenoptera</taxon>
        <taxon>Apocrita</taxon>
        <taxon>Aculeata</taxon>
        <taxon>Formicoidea</taxon>
        <taxon>Formicidae</taxon>
        <taxon>Myrmicinae</taxon>
        <taxon>Cardiocondyla</taxon>
    </lineage>
</organism>
<name>A0AAW2FRT5_9HYME</name>
<sequence length="981" mass="112149">MLLTFLYIIATIMQARRLTYIKATLDAIFEKSRKRPSIALKIDPSITLKPSRRKKKDRLGHHVGDKFLSCQLCTNNYCSRLGDLVSYNENTRLYTIYPEQKVDLSKRWLTYPRESLFPLYTSNCHQNLNESNLHFLVEVYIETYGSKASTTSAKLEDYGLITAWTMYNKNMSFILKTDVGHITEFMSGIMRGQYYINNGLFVTRVLSVLVSGTPLAYSDTGYLDPPKDKNSFYALCEAVEDKYFQDMPKIARVRGMSIQSQDKATEFTDEFFEEVKKDIDTKSYSAPATCASSPTKKYGLGLARTPYNLKYLPENVLFAVTGCSSENDFTNVHLPKDTEKKENVNISNEEFKPVEEIKPTKEVDFKKPELVEEEKIFSKVLVKPPNVLICTNSRSPDTIDNLKNLLAKVLEADRYVIHIFDWDYERCKAWMDEVTLVVLCGNATAELNTHLVEYIIRGGKLLALCSDMLNILLPSFKIAEVRENELVHFSYGKWKRVRMMHHVFCYHASPLRTRFSQDHEDARGFAQNTPSSTSIKDRRGNLHSFDVKVLGKEETWHSPSILLATLPSSGGKVVFSQIHLEIDPMQYEYEEDKFDVLKKSNTARLEIISDLLSTHLGLEVKRDTNQPSIQFTPGFFLGKFEMKMKLFEKLKNEMNENNELIIEKKIKFCADNEDMQLSAIKVQFCTKSEDARSPSATFLPIMMHMCPPNFSTVDYFENLYTKELGRLVIYTDVLSSSMNVIQVPLEHGLAVITRQQTNGRGRYSNKWLSPKGCAMFTLQVYISATSTVGRFISILQHVTAVALVSAIRSIKEYEDIDLRIKWPNDVYIGNSIKIGGIIVSTTVVHSQAIFSCNIGAGINLSNSKPTSCINDAILQHNQKYGTKLETFSFEKYLALVFNELELLLDILQSGNTEHFYQLYYKYWLHTNSNVMVTFINGRRENVTILGIDEYGYLLVQGQKGMFTVHSDENTFDVFKGLIVPK</sequence>
<dbReference type="Gene3D" id="3.30.930.10">
    <property type="entry name" value="Bira Bifunctional Protein, Domain 2"/>
    <property type="match status" value="1"/>
</dbReference>
<evidence type="ECO:0000313" key="5">
    <source>
        <dbReference type="EMBL" id="KAL0117814.1"/>
    </source>
</evidence>
<dbReference type="PANTHER" id="PTHR12835">
    <property type="entry name" value="BIOTIN PROTEIN LIGASE"/>
    <property type="match status" value="1"/>
</dbReference>
<feature type="chain" id="PRO_5043441717" description="BPL/LPL catalytic domain-containing protein" evidence="3">
    <location>
        <begin position="16"/>
        <end position="981"/>
    </location>
</feature>
<keyword evidence="6" id="KW-1185">Reference proteome</keyword>
<dbReference type="InterPro" id="IPR045864">
    <property type="entry name" value="aa-tRNA-synth_II/BPL/LPL"/>
</dbReference>
<dbReference type="NCBIfam" id="TIGR00121">
    <property type="entry name" value="birA_ligase"/>
    <property type="match status" value="1"/>
</dbReference>
<dbReference type="InterPro" id="IPR004143">
    <property type="entry name" value="BPL_LPL_catalytic"/>
</dbReference>
<dbReference type="Pfam" id="PF03099">
    <property type="entry name" value="BPL_LplA_LipB"/>
    <property type="match status" value="1"/>
</dbReference>
<dbReference type="Proteomes" id="UP001430953">
    <property type="component" value="Unassembled WGS sequence"/>
</dbReference>
<comment type="caution">
    <text evidence="5">The sequence shown here is derived from an EMBL/GenBank/DDBJ whole genome shotgun (WGS) entry which is preliminary data.</text>
</comment>
<feature type="signal peptide" evidence="3">
    <location>
        <begin position="1"/>
        <end position="15"/>
    </location>
</feature>
<dbReference type="InterPro" id="IPR004408">
    <property type="entry name" value="Biotin_CoA_COase_ligase"/>
</dbReference>
<proteinExistence type="inferred from homology"/>
<dbReference type="AlphaFoldDB" id="A0AAW2FRT5"/>
<dbReference type="GO" id="GO:0004077">
    <property type="term" value="F:biotin--[biotin carboxyl-carrier protein] ligase activity"/>
    <property type="evidence" value="ECO:0007669"/>
    <property type="project" value="InterPro"/>
</dbReference>
<keyword evidence="2" id="KW-0436">Ligase</keyword>
<dbReference type="PROSITE" id="PS51733">
    <property type="entry name" value="BPL_LPL_CATALYTIC"/>
    <property type="match status" value="1"/>
</dbReference>
<comment type="similarity">
    <text evidence="1">Belongs to the biotin--protein ligase family.</text>
</comment>